<keyword evidence="2" id="KW-1185">Reference proteome</keyword>
<comment type="caution">
    <text evidence="1">The sequence shown here is derived from an EMBL/GenBank/DDBJ whole genome shotgun (WGS) entry which is preliminary data.</text>
</comment>
<dbReference type="RefSeq" id="WP_209403186.1">
    <property type="nucleotide sequence ID" value="NZ_JAGIYQ010000003.1"/>
</dbReference>
<sequence length="136" mass="16102">MKNDNIYQITEEMLADYYDLSQRKKEIEYRMEELKKIFHGYFDLEVGQNANGEIEMEHFKVQRTIRNTEKFDDAETVYRLEELKLNDLVQIIKKPDGEKIKSAIHLGFLDEKDLEGCIVTNSTQAIYVKPLKSTKY</sequence>
<organism evidence="1 2">
    <name type="scientific">Gottfriedia endophytica</name>
    <dbReference type="NCBI Taxonomy" id="2820819"/>
    <lineage>
        <taxon>Bacteria</taxon>
        <taxon>Bacillati</taxon>
        <taxon>Bacillota</taxon>
        <taxon>Bacilli</taxon>
        <taxon>Bacillales</taxon>
        <taxon>Bacillaceae</taxon>
        <taxon>Gottfriedia</taxon>
    </lineage>
</organism>
<reference evidence="1" key="1">
    <citation type="submission" date="2021-04" db="EMBL/GenBank/DDBJ databases">
        <title>Genome seq and assembly of Bacillus sp.</title>
        <authorList>
            <person name="Chhetri G."/>
        </authorList>
    </citation>
    <scope>NUCLEOTIDE SEQUENCE</scope>
    <source>
        <strain evidence="1">RG28</strain>
    </source>
</reference>
<proteinExistence type="predicted"/>
<dbReference type="Proteomes" id="UP000682134">
    <property type="component" value="Unassembled WGS sequence"/>
</dbReference>
<gene>
    <name evidence="1" type="ORF">J5Y03_04965</name>
</gene>
<accession>A0A940NL47</accession>
<dbReference type="AlphaFoldDB" id="A0A940NL47"/>
<evidence type="ECO:0000313" key="1">
    <source>
        <dbReference type="EMBL" id="MBP0724536.1"/>
    </source>
</evidence>
<dbReference type="EMBL" id="JAGIYQ010000003">
    <property type="protein sequence ID" value="MBP0724536.1"/>
    <property type="molecule type" value="Genomic_DNA"/>
</dbReference>
<evidence type="ECO:0000313" key="2">
    <source>
        <dbReference type="Proteomes" id="UP000682134"/>
    </source>
</evidence>
<protein>
    <submittedName>
        <fullName evidence="1">Uncharacterized protein</fullName>
    </submittedName>
</protein>
<name>A0A940NL47_9BACI</name>